<dbReference type="InterPro" id="IPR011010">
    <property type="entry name" value="DNA_brk_join_enz"/>
</dbReference>
<evidence type="ECO:0000256" key="2">
    <source>
        <dbReference type="ARBA" id="ARBA00023125"/>
    </source>
</evidence>
<protein>
    <submittedName>
        <fullName evidence="5">Site-specific integrase</fullName>
    </submittedName>
</protein>
<dbReference type="PANTHER" id="PTHR30349">
    <property type="entry name" value="PHAGE INTEGRASE-RELATED"/>
    <property type="match status" value="1"/>
</dbReference>
<keyword evidence="3" id="KW-0233">DNA recombination</keyword>
<evidence type="ECO:0000256" key="1">
    <source>
        <dbReference type="ARBA" id="ARBA00008857"/>
    </source>
</evidence>
<dbReference type="SUPFAM" id="SSF56349">
    <property type="entry name" value="DNA breaking-rejoining enzymes"/>
    <property type="match status" value="1"/>
</dbReference>
<dbReference type="GO" id="GO:0015074">
    <property type="term" value="P:DNA integration"/>
    <property type="evidence" value="ECO:0007669"/>
    <property type="project" value="InterPro"/>
</dbReference>
<dbReference type="InterPro" id="IPR013762">
    <property type="entry name" value="Integrase-like_cat_sf"/>
</dbReference>
<dbReference type="InterPro" id="IPR010998">
    <property type="entry name" value="Integrase_recombinase_N"/>
</dbReference>
<dbReference type="InterPro" id="IPR002104">
    <property type="entry name" value="Integrase_catalytic"/>
</dbReference>
<comment type="similarity">
    <text evidence="1">Belongs to the 'phage' integrase family.</text>
</comment>
<dbReference type="KEGG" id="spib:G8759_10295"/>
<name>A0A6G9AKK0_9BACT</name>
<dbReference type="GO" id="GO:0003677">
    <property type="term" value="F:DNA binding"/>
    <property type="evidence" value="ECO:0007669"/>
    <property type="project" value="UniProtKB-KW"/>
</dbReference>
<dbReference type="Pfam" id="PF00589">
    <property type="entry name" value="Phage_integrase"/>
    <property type="match status" value="1"/>
</dbReference>
<dbReference type="RefSeq" id="WP_167207628.1">
    <property type="nucleotide sequence ID" value="NZ_CP050063.1"/>
</dbReference>
<evidence type="ECO:0000259" key="4">
    <source>
        <dbReference type="PROSITE" id="PS51898"/>
    </source>
</evidence>
<evidence type="ECO:0000313" key="5">
    <source>
        <dbReference type="EMBL" id="QIP12987.1"/>
    </source>
</evidence>
<dbReference type="PROSITE" id="PS51898">
    <property type="entry name" value="TYR_RECOMBINASE"/>
    <property type="match status" value="1"/>
</dbReference>
<reference evidence="5 6" key="1">
    <citation type="submission" date="2020-03" db="EMBL/GenBank/DDBJ databases">
        <authorList>
            <person name="Kim M.K."/>
        </authorList>
    </citation>
    <scope>NUCLEOTIDE SEQUENCE [LARGE SCALE GENOMIC DNA]</scope>
    <source>
        <strain evidence="5 6">BT328</strain>
    </source>
</reference>
<dbReference type="Proteomes" id="UP000501802">
    <property type="component" value="Chromosome"/>
</dbReference>
<dbReference type="Gene3D" id="1.10.150.130">
    <property type="match status" value="1"/>
</dbReference>
<feature type="domain" description="Tyr recombinase" evidence="4">
    <location>
        <begin position="240"/>
        <end position="418"/>
    </location>
</feature>
<proteinExistence type="inferred from homology"/>
<dbReference type="GO" id="GO:0006310">
    <property type="term" value="P:DNA recombination"/>
    <property type="evidence" value="ECO:0007669"/>
    <property type="project" value="UniProtKB-KW"/>
</dbReference>
<dbReference type="PANTHER" id="PTHR30349:SF64">
    <property type="entry name" value="PROPHAGE INTEGRASE INTD-RELATED"/>
    <property type="match status" value="1"/>
</dbReference>
<dbReference type="EMBL" id="CP050063">
    <property type="protein sequence ID" value="QIP12987.1"/>
    <property type="molecule type" value="Genomic_DNA"/>
</dbReference>
<evidence type="ECO:0000313" key="6">
    <source>
        <dbReference type="Proteomes" id="UP000501802"/>
    </source>
</evidence>
<dbReference type="InterPro" id="IPR035386">
    <property type="entry name" value="Arm-DNA-bind_5"/>
</dbReference>
<accession>A0A6G9AKK0</accession>
<dbReference type="PROSITE" id="PS50096">
    <property type="entry name" value="IQ"/>
    <property type="match status" value="1"/>
</dbReference>
<organism evidence="5 6">
    <name type="scientific">Spirosoma aureum</name>
    <dbReference type="NCBI Taxonomy" id="2692134"/>
    <lineage>
        <taxon>Bacteria</taxon>
        <taxon>Pseudomonadati</taxon>
        <taxon>Bacteroidota</taxon>
        <taxon>Cytophagia</taxon>
        <taxon>Cytophagales</taxon>
        <taxon>Cytophagaceae</taxon>
        <taxon>Spirosoma</taxon>
    </lineage>
</organism>
<dbReference type="AlphaFoldDB" id="A0A6G9AKK0"/>
<keyword evidence="6" id="KW-1185">Reference proteome</keyword>
<dbReference type="Pfam" id="PF17293">
    <property type="entry name" value="Arm-DNA-bind_5"/>
    <property type="match status" value="1"/>
</dbReference>
<dbReference type="Gene3D" id="1.10.443.10">
    <property type="entry name" value="Intergrase catalytic core"/>
    <property type="match status" value="1"/>
</dbReference>
<dbReference type="InterPro" id="IPR050090">
    <property type="entry name" value="Tyrosine_recombinase_XerCD"/>
</dbReference>
<keyword evidence="2" id="KW-0238">DNA-binding</keyword>
<gene>
    <name evidence="5" type="ORF">G8759_10295</name>
</gene>
<sequence>MQKQLIRKRLTNKVTVSPRKLERTPEFSVIFIPRKLGRKSKSAPIYCRLTYAGQRTMFATGVHCTLADFDAKAVTINGQPDQTRVLQALKAQAERGFSDLRVTGRKISTSAIRDLALGKTLTFEQVPILVVAFKHFLDERSKPEVQTGDIDLDTHKQHERWAIRIAEYFVKQYGSNCELNQVKPADAKGLLIDLKQQSKHCHNYAEKIVQHTKRILNYAVEKEWISRNPFMNYRARREFKKGEFLTAEELSLIEESRLASPVLNRIRSIFLFQCYTGLAYKDVAQLRQSHILTDKETGWQYIKKEREKSGVTQIVPLTPQALAILEHYREDKDCKRTGLLLPIPSNQKTNGYLQQIAACLNISKIVRTHVARRTFSNLLKAKGMDVKNISVMLGHTNTAMTERHYLDISPAMVIKNMQRVIRVAKLKQA</sequence>
<evidence type="ECO:0000256" key="3">
    <source>
        <dbReference type="ARBA" id="ARBA00023172"/>
    </source>
</evidence>
<dbReference type="CDD" id="cd01185">
    <property type="entry name" value="INTN1_C_like"/>
    <property type="match status" value="1"/>
</dbReference>